<dbReference type="AlphaFoldDB" id="A0AA49GIE8"/>
<dbReference type="InterPro" id="IPR000014">
    <property type="entry name" value="PAS"/>
</dbReference>
<dbReference type="SMART" id="SM00388">
    <property type="entry name" value="HisKA"/>
    <property type="match status" value="1"/>
</dbReference>
<dbReference type="Gene3D" id="3.30.450.20">
    <property type="entry name" value="PAS domain"/>
    <property type="match status" value="4"/>
</dbReference>
<reference evidence="9" key="1">
    <citation type="journal article" date="2023" name="Comput. Struct. Biotechnol. J.">
        <title>Discovery of a novel marine Bacteroidetes with a rich repertoire of carbohydrate-active enzymes.</title>
        <authorList>
            <person name="Chen B."/>
            <person name="Liu G."/>
            <person name="Chen Q."/>
            <person name="Wang H."/>
            <person name="Liu L."/>
            <person name="Tang K."/>
        </authorList>
    </citation>
    <scope>NUCLEOTIDE SEQUENCE</scope>
    <source>
        <strain evidence="9">TK19036</strain>
    </source>
</reference>
<evidence type="ECO:0000259" key="7">
    <source>
        <dbReference type="PROSITE" id="PS50112"/>
    </source>
</evidence>
<keyword evidence="4" id="KW-0808">Transferase</keyword>
<dbReference type="InterPro" id="IPR052162">
    <property type="entry name" value="Sensor_kinase/Photoreceptor"/>
</dbReference>
<dbReference type="Pfam" id="PF08447">
    <property type="entry name" value="PAS_3"/>
    <property type="match status" value="2"/>
</dbReference>
<dbReference type="InterPro" id="IPR036890">
    <property type="entry name" value="HATPase_C_sf"/>
</dbReference>
<dbReference type="Pfam" id="PF13426">
    <property type="entry name" value="PAS_9"/>
    <property type="match status" value="1"/>
</dbReference>
<dbReference type="EMBL" id="CP120682">
    <property type="protein sequence ID" value="WKN34236.1"/>
    <property type="molecule type" value="Genomic_DNA"/>
</dbReference>
<dbReference type="EC" id="2.7.13.3" evidence="2"/>
<dbReference type="Pfam" id="PF02518">
    <property type="entry name" value="HATPase_c"/>
    <property type="match status" value="1"/>
</dbReference>
<dbReference type="SUPFAM" id="SSF47384">
    <property type="entry name" value="Homodimeric domain of signal transducing histidine kinase"/>
    <property type="match status" value="1"/>
</dbReference>
<dbReference type="Pfam" id="PF00512">
    <property type="entry name" value="HisKA"/>
    <property type="match status" value="1"/>
</dbReference>
<reference evidence="9" key="2">
    <citation type="journal article" date="2024" name="Antonie Van Leeuwenhoek">
        <title>Roseihalotalea indica gen. nov., sp. nov., a halophilic Bacteroidetes from mesopelagic Southwest Indian Ocean with higher carbohydrate metabolic potential.</title>
        <authorList>
            <person name="Chen B."/>
            <person name="Zhang M."/>
            <person name="Lin D."/>
            <person name="Ye J."/>
            <person name="Tang K."/>
        </authorList>
    </citation>
    <scope>NUCLEOTIDE SEQUENCE</scope>
    <source>
        <strain evidence="9">TK19036</strain>
    </source>
</reference>
<evidence type="ECO:0000256" key="2">
    <source>
        <dbReference type="ARBA" id="ARBA00012438"/>
    </source>
</evidence>
<evidence type="ECO:0000313" key="9">
    <source>
        <dbReference type="EMBL" id="WKN34236.1"/>
    </source>
</evidence>
<dbReference type="InterPro" id="IPR003594">
    <property type="entry name" value="HATPase_dom"/>
</dbReference>
<feature type="domain" description="PAS" evidence="7">
    <location>
        <begin position="130"/>
        <end position="202"/>
    </location>
</feature>
<dbReference type="CDD" id="cd00130">
    <property type="entry name" value="PAS"/>
    <property type="match status" value="3"/>
</dbReference>
<dbReference type="Gene3D" id="3.30.565.10">
    <property type="entry name" value="Histidine kinase-like ATPase, C-terminal domain"/>
    <property type="match status" value="1"/>
</dbReference>
<comment type="catalytic activity">
    <reaction evidence="1">
        <text>ATP + protein L-histidine = ADP + protein N-phospho-L-histidine.</text>
        <dbReference type="EC" id="2.7.13.3"/>
    </reaction>
</comment>
<evidence type="ECO:0000259" key="6">
    <source>
        <dbReference type="PROSITE" id="PS50109"/>
    </source>
</evidence>
<dbReference type="Gene3D" id="1.10.287.130">
    <property type="match status" value="1"/>
</dbReference>
<protein>
    <recommendedName>
        <fullName evidence="2">histidine kinase</fullName>
        <ecNumber evidence="2">2.7.13.3</ecNumber>
    </recommendedName>
</protein>
<feature type="domain" description="Histidine kinase" evidence="6">
    <location>
        <begin position="529"/>
        <end position="742"/>
    </location>
</feature>
<evidence type="ECO:0000256" key="3">
    <source>
        <dbReference type="ARBA" id="ARBA00022553"/>
    </source>
</evidence>
<proteinExistence type="predicted"/>
<dbReference type="InterPro" id="IPR005467">
    <property type="entry name" value="His_kinase_dom"/>
</dbReference>
<dbReference type="PANTHER" id="PTHR43304:SF1">
    <property type="entry name" value="PAC DOMAIN-CONTAINING PROTEIN"/>
    <property type="match status" value="1"/>
</dbReference>
<accession>A0AA49GIE8</accession>
<dbReference type="SMART" id="SM00091">
    <property type="entry name" value="PAS"/>
    <property type="match status" value="4"/>
</dbReference>
<dbReference type="InterPro" id="IPR035965">
    <property type="entry name" value="PAS-like_dom_sf"/>
</dbReference>
<dbReference type="PROSITE" id="PS50109">
    <property type="entry name" value="HIS_KIN"/>
    <property type="match status" value="1"/>
</dbReference>
<gene>
    <name evidence="9" type="ORF">K4G66_17805</name>
</gene>
<dbReference type="InterPro" id="IPR036097">
    <property type="entry name" value="HisK_dim/P_sf"/>
</dbReference>
<dbReference type="PROSITE" id="PS50113">
    <property type="entry name" value="PAC"/>
    <property type="match status" value="2"/>
</dbReference>
<dbReference type="CDD" id="cd00082">
    <property type="entry name" value="HisKA"/>
    <property type="match status" value="1"/>
</dbReference>
<feature type="domain" description="PAS" evidence="7">
    <location>
        <begin position="3"/>
        <end position="75"/>
    </location>
</feature>
<name>A0AA49GIE8_9BACT</name>
<dbReference type="CDD" id="cd00075">
    <property type="entry name" value="HATPase"/>
    <property type="match status" value="1"/>
</dbReference>
<feature type="domain" description="PAC" evidence="8">
    <location>
        <begin position="458"/>
        <end position="518"/>
    </location>
</feature>
<dbReference type="InterPro" id="IPR001610">
    <property type="entry name" value="PAC"/>
</dbReference>
<evidence type="ECO:0000256" key="1">
    <source>
        <dbReference type="ARBA" id="ARBA00000085"/>
    </source>
</evidence>
<evidence type="ECO:0000256" key="5">
    <source>
        <dbReference type="ARBA" id="ARBA00022777"/>
    </source>
</evidence>
<keyword evidence="5" id="KW-0418">Kinase</keyword>
<feature type="domain" description="PAC" evidence="8">
    <location>
        <begin position="206"/>
        <end position="258"/>
    </location>
</feature>
<dbReference type="InterPro" id="IPR013655">
    <property type="entry name" value="PAS_fold_3"/>
</dbReference>
<dbReference type="InterPro" id="IPR000700">
    <property type="entry name" value="PAS-assoc_C"/>
</dbReference>
<dbReference type="SUPFAM" id="SSF55785">
    <property type="entry name" value="PYP-like sensor domain (PAS domain)"/>
    <property type="match status" value="4"/>
</dbReference>
<dbReference type="GO" id="GO:0000155">
    <property type="term" value="F:phosphorelay sensor kinase activity"/>
    <property type="evidence" value="ECO:0007669"/>
    <property type="project" value="InterPro"/>
</dbReference>
<evidence type="ECO:0000256" key="4">
    <source>
        <dbReference type="ARBA" id="ARBA00022679"/>
    </source>
</evidence>
<dbReference type="PROSITE" id="PS50112">
    <property type="entry name" value="PAS"/>
    <property type="match status" value="2"/>
</dbReference>
<dbReference type="NCBIfam" id="TIGR00229">
    <property type="entry name" value="sensory_box"/>
    <property type="match status" value="2"/>
</dbReference>
<dbReference type="SUPFAM" id="SSF55874">
    <property type="entry name" value="ATPase domain of HSP90 chaperone/DNA topoisomerase II/histidine kinase"/>
    <property type="match status" value="1"/>
</dbReference>
<organism evidence="9">
    <name type="scientific">Roseihalotalea indica</name>
    <dbReference type="NCBI Taxonomy" id="2867963"/>
    <lineage>
        <taxon>Bacteria</taxon>
        <taxon>Pseudomonadati</taxon>
        <taxon>Bacteroidota</taxon>
        <taxon>Cytophagia</taxon>
        <taxon>Cytophagales</taxon>
        <taxon>Catalimonadaceae</taxon>
        <taxon>Roseihalotalea</taxon>
    </lineage>
</organism>
<dbReference type="InterPro" id="IPR003661">
    <property type="entry name" value="HisK_dim/P_dom"/>
</dbReference>
<dbReference type="SMART" id="SM00086">
    <property type="entry name" value="PAC"/>
    <property type="match status" value="4"/>
</dbReference>
<dbReference type="InterPro" id="IPR004358">
    <property type="entry name" value="Sig_transdc_His_kin-like_C"/>
</dbReference>
<sequence length="747" mass="86929">MSSSTRYHYQLEHVLEVAMVVLDTDFHIVHWNYQAEKLYGWKAEEVGGLPLGEILPADYQTTTEVLSLDLLLEVGKWEGEVVHKTKEGKKRYIHTSFHLIAEDSSSPLEILMVNRNVSATRQMKENMVTINQHLKFHIDNSPLAYIQWDKNFTVQQWSDRAKQVFGWAEEDVLGKTWHQWQFIHHDDQKKVESMMMGILSGAHDSCVCDSRYYTKSGEVIYCEWYNSVVRDRQGKITSMLSLINDVTEKVVNKHKLGEVNQQLEHTLLSIKKVIWNLKVSEGRLRVKYISPNIDQVTGYNQFAFSENLQRWIQMIHPQDLLSYKKHLIRFLRGKEEYTELEYRIIDREGRVKWVLDQVNIEHKGDDIILSGSLKDITAGWELDKLVEDSERKIRHITETVPGIIFQFNRTRDGREWFDYLNTRGKLLEISEGLVQSNTSAFWERMLPEDRPSVEAALRQSEDQLIRFDCSFRVKSNDKIVWYRTVAEPMWLEEEQRTVWTGIIMDVTEQRLLVEQLETRNFELNNFAYRVSHDLRAPLSSVKGIVELARMEDNSPTLASYLSMIDSSIHRLDQFIGNVLHHTKVANDQLKVEAVDFQKITDEILSDLDHMPAYDRIQKQIDISNTIDNYQSDPMLVMVILRNLISNGIKYHDPNKAQSYFKVLVTSIEQGIRIVYEDNGIGIAEEKLSKVFEMFYRASESSNGSGIGLYILKQAVEKLRGQIQVKSKLEQGTSFDITLPVLENNPEE</sequence>
<evidence type="ECO:0000259" key="8">
    <source>
        <dbReference type="PROSITE" id="PS50113"/>
    </source>
</evidence>
<dbReference type="PRINTS" id="PR00344">
    <property type="entry name" value="BCTRLSENSOR"/>
</dbReference>
<dbReference type="PANTHER" id="PTHR43304">
    <property type="entry name" value="PHYTOCHROME-LIKE PROTEIN CPH1"/>
    <property type="match status" value="1"/>
</dbReference>
<keyword evidence="3" id="KW-0597">Phosphoprotein</keyword>
<dbReference type="SMART" id="SM00387">
    <property type="entry name" value="HATPase_c"/>
    <property type="match status" value="1"/>
</dbReference>